<comment type="caution">
    <text evidence="1">The sequence shown here is derived from an EMBL/GenBank/DDBJ whole genome shotgun (WGS) entry which is preliminary data.</text>
</comment>
<keyword evidence="2" id="KW-1185">Reference proteome</keyword>
<protein>
    <submittedName>
        <fullName evidence="1">DUF2946 domain-containing protein</fullName>
    </submittedName>
</protein>
<evidence type="ECO:0000313" key="1">
    <source>
        <dbReference type="EMBL" id="MEM4986047.1"/>
    </source>
</evidence>
<dbReference type="RefSeq" id="WP_342827888.1">
    <property type="nucleotide sequence ID" value="NZ_JBANDC010000001.1"/>
</dbReference>
<gene>
    <name evidence="1" type="ORF">V8G57_01470</name>
</gene>
<dbReference type="EMBL" id="JBANDC010000001">
    <property type="protein sequence ID" value="MEM4986047.1"/>
    <property type="molecule type" value="Genomic_DNA"/>
</dbReference>
<name>A0ABU9PPX3_9BURK</name>
<organism evidence="1 2">
    <name type="scientific">Collimonas rhizosphaerae</name>
    <dbReference type="NCBI Taxonomy" id="3126357"/>
    <lineage>
        <taxon>Bacteria</taxon>
        <taxon>Pseudomonadati</taxon>
        <taxon>Pseudomonadota</taxon>
        <taxon>Betaproteobacteria</taxon>
        <taxon>Burkholderiales</taxon>
        <taxon>Oxalobacteraceae</taxon>
        <taxon>Collimonas</taxon>
    </lineage>
</organism>
<dbReference type="Pfam" id="PF11162">
    <property type="entry name" value="DUF2946"/>
    <property type="match status" value="1"/>
</dbReference>
<dbReference type="InterPro" id="IPR021333">
    <property type="entry name" value="DUF2946"/>
</dbReference>
<dbReference type="Proteomes" id="UP001495910">
    <property type="component" value="Unassembled WGS sequence"/>
</dbReference>
<proteinExistence type="predicted"/>
<reference evidence="1 2" key="1">
    <citation type="submission" date="2024-02" db="EMBL/GenBank/DDBJ databases">
        <title>Draft genome sequence of Collimonas sp. strain H4R21, an effective mineral-weathering bacterial strain isolated from the beech rhizosphere.</title>
        <authorList>
            <person name="Morin E."/>
            <person name="Uroz S."/>
            <person name="Leveau J.H.J."/>
            <person name="Kumar R."/>
            <person name="Rey M.W."/>
            <person name="Pham J."/>
        </authorList>
    </citation>
    <scope>NUCLEOTIDE SEQUENCE [LARGE SCALE GENOMIC DNA]</scope>
    <source>
        <strain evidence="1 2">H4R21</strain>
    </source>
</reference>
<evidence type="ECO:0000313" key="2">
    <source>
        <dbReference type="Proteomes" id="UP001495910"/>
    </source>
</evidence>
<sequence length="127" mass="13621">MLRIRRQKLVVWACLFAIWLGILMPTVSQSLKAAGTIQIDNQICTAAGLVSAPPPDDGKPSAPGAGHWTACGYCTLLADSPPPPASFDLLQATVAPFAHASFLPYDYIPPRPFRGQTHPLDPPLLFS</sequence>
<accession>A0ABU9PPX3</accession>